<accession>A0A7S7LXE6</accession>
<gene>
    <name evidence="1" type="ORF">HUE88_05805</name>
</gene>
<dbReference type="Proteomes" id="UP000593994">
    <property type="component" value="Chromosome"/>
</dbReference>
<protein>
    <submittedName>
        <fullName evidence="1">Uncharacterized protein</fullName>
    </submittedName>
</protein>
<dbReference type="RefSeq" id="WP_194372007.1">
    <property type="nucleotide sequence ID" value="NZ_CP054492.1"/>
</dbReference>
<dbReference type="KEGG" id="sbal:HUE88_05805"/>
<reference evidence="1 2" key="1">
    <citation type="submission" date="2020-05" db="EMBL/GenBank/DDBJ databases">
        <title>Sulfurimonas marisnigri, sp. nov., and Sulfurimonas baltica, sp. nov., manganese oxide reducing chemolithoautotrophs of the class Epsilonproteobacteria isolated from the pelagic redoxclines of the Black and Baltic Seas and emended description of the genus Sulfurimonas.</title>
        <authorList>
            <person name="Henkel J.V."/>
            <person name="Laudan C."/>
            <person name="Werner J."/>
            <person name="Neu T."/>
            <person name="Plewe S."/>
            <person name="Sproer C."/>
            <person name="Bunk B."/>
            <person name="Schulz-Vogt H.N."/>
        </authorList>
    </citation>
    <scope>NUCLEOTIDE SEQUENCE [LARGE SCALE GENOMIC DNA]</scope>
    <source>
        <strain evidence="1 2">GD2</strain>
    </source>
</reference>
<organism evidence="1 2">
    <name type="scientific">Candidatus Sulfurimonas baltica</name>
    <dbReference type="NCBI Taxonomy" id="2740404"/>
    <lineage>
        <taxon>Bacteria</taxon>
        <taxon>Pseudomonadati</taxon>
        <taxon>Campylobacterota</taxon>
        <taxon>Epsilonproteobacteria</taxon>
        <taxon>Campylobacterales</taxon>
        <taxon>Sulfurimonadaceae</taxon>
        <taxon>Sulfurimonas</taxon>
    </lineage>
</organism>
<evidence type="ECO:0000313" key="1">
    <source>
        <dbReference type="EMBL" id="QOY53192.1"/>
    </source>
</evidence>
<sequence length="270" mass="31079">MFIGWIRKKSFSLDLEELNSHVAIDKALITKTFEKNSSLCFGAYKEDKLISFISAIELPESVLINNFYYIKETDSDIKTRLMRLLLNNLSQETKPILFMSNKDEKELLKDFNFNEYAKFKKAVYSGGAVFNFSNATAKSINNENFLPVMATMDKKAFNEDRIEYAKSILLKQSSLVLSTEYGYQHSYAINKSIIKISPWVMSSAAFSDAEKMIRGVIYHRGLKKILAFIPSDVEEITNLYKSYKFDLGDEYSLLYLNSKPSINLEMVYAF</sequence>
<dbReference type="Gene3D" id="3.40.630.90">
    <property type="match status" value="1"/>
</dbReference>
<keyword evidence="2" id="KW-1185">Reference proteome</keyword>
<evidence type="ECO:0000313" key="2">
    <source>
        <dbReference type="Proteomes" id="UP000593994"/>
    </source>
</evidence>
<proteinExistence type="predicted"/>
<dbReference type="EMBL" id="CP054492">
    <property type="protein sequence ID" value="QOY53192.1"/>
    <property type="molecule type" value="Genomic_DNA"/>
</dbReference>
<dbReference type="AlphaFoldDB" id="A0A7S7LXE6"/>
<name>A0A7S7LXE6_9BACT</name>